<dbReference type="OrthoDB" id="6357023at2"/>
<dbReference type="SUPFAM" id="SSF52540">
    <property type="entry name" value="P-loop containing nucleoside triphosphate hydrolases"/>
    <property type="match status" value="1"/>
</dbReference>
<dbReference type="STRING" id="1318628.MARLIPOL_11846"/>
<reference evidence="1 2" key="1">
    <citation type="journal article" date="2013" name="Genome Announc.">
        <title>Draft Genome Sequence of the Moderately Halophilic Bacterium Marinobacter lipolyticus Strain SM19.</title>
        <authorList>
            <person name="Papke R.T."/>
            <person name="de la Haba R.R."/>
            <person name="Infante-Dominguez C."/>
            <person name="Perez D."/>
            <person name="Sanchez-Porro C."/>
            <person name="Lapierre P."/>
            <person name="Ventosa A."/>
        </authorList>
    </citation>
    <scope>NUCLEOTIDE SEQUENCE [LARGE SCALE GENOMIC DNA]</scope>
    <source>
        <strain evidence="1 2">SM19</strain>
    </source>
</reference>
<proteinExistence type="predicted"/>
<dbReference type="eggNOG" id="COG1672">
    <property type="taxonomic scope" value="Bacteria"/>
</dbReference>
<gene>
    <name evidence="1" type="ORF">MARLIPOL_11846</name>
</gene>
<protein>
    <submittedName>
        <fullName evidence="1">Uncharacterized protein</fullName>
    </submittedName>
</protein>
<accession>R8B163</accession>
<dbReference type="HOGENOM" id="CLU_017124_0_0_6"/>
<keyword evidence="2" id="KW-1185">Reference proteome</keyword>
<dbReference type="Proteomes" id="UP000016540">
    <property type="component" value="Unassembled WGS sequence"/>
</dbReference>
<name>R8B163_9GAMM</name>
<evidence type="ECO:0000313" key="2">
    <source>
        <dbReference type="Proteomes" id="UP000016540"/>
    </source>
</evidence>
<dbReference type="PATRIC" id="fig|1318628.3.peg.2366"/>
<dbReference type="InterPro" id="IPR027417">
    <property type="entry name" value="P-loop_NTPase"/>
</dbReference>
<organism evidence="1 2">
    <name type="scientific">Marinobacter lipolyticus SM19</name>
    <dbReference type="NCBI Taxonomy" id="1318628"/>
    <lineage>
        <taxon>Bacteria</taxon>
        <taxon>Pseudomonadati</taxon>
        <taxon>Pseudomonadota</taxon>
        <taxon>Gammaproteobacteria</taxon>
        <taxon>Pseudomonadales</taxon>
        <taxon>Marinobacteraceae</taxon>
        <taxon>Marinobacter</taxon>
    </lineage>
</organism>
<evidence type="ECO:0000313" key="1">
    <source>
        <dbReference type="EMBL" id="EON92314.1"/>
    </source>
</evidence>
<sequence length="827" mass="94282">MKMGTFMEIEIDKTKLKKSNVDIEEFLARLSTGKGILFTGAGFSIATKDVSGEEPSVAKELAKEICRLGEFDEDEDLRFATDYYISKFNKAKLVSLLKQKYTLQGTSEIQNKICSLNWRRFYTTNYDKAVEIASANSGKVVECIDSSFPATTYYKRNGLCIHLNGSIDSLSEESLESSFKLSTSSYISPDSFLNSDWHYYFKKDLERASAIVFVGYSMYDVEIQKILFENQSLKEKTYFITRENPSPKSEFTLSRFGHVLPIGVEGFASLIKDNESELIGSDACEILQSLELYEVSQESAEIRDADVETMIMYGDISDSLVDDGVVSEQRIPYLILRSQLDEAKKFIDNNKNIVFYGDMGNGKSMLLRELQTHLSLNSIDCYNIIDWEGDYVGDIDLLSKGGKKSVIFIDGYERYLDLVKHYCGSMPSNIMLVATARTAEHERLRQYLKNIEFEYNELCIDLLSIEESSALVDIVDNLGMWGEKAGMSNGRKIDFIQDKNSAQISLTLLSIFNSPQIRDRVALVLESLIADSRVKDTIFAIALIEVLDMPCNFSLISDIAGDDIIYSAGLQQNEAFRSLFKSSGLEIKAKSSIFCLSLIKNHFTPTYVISQLQKIAKKLDGYSRNDYEQMTIFKSTLRFSFVERIIPGESKKNSLRRYYEDLKISVPWLKNDPHFWLQYGMANITFKEYGKAQQFFDQSYSLARKKDGYHTSNIDTQQARLYLLIAMKESDGSKMYEGFSKCHKILNSLDNDVYKFRQVEKYRDFYESCFSKLSKKNRVGFQHACKAMNDSIDSSVSNGEINVSEQRTIIKAKNNLEHVLSSIEKII</sequence>
<dbReference type="EMBL" id="ASAD01000011">
    <property type="protein sequence ID" value="EON92314.1"/>
    <property type="molecule type" value="Genomic_DNA"/>
</dbReference>
<dbReference type="Pfam" id="PF13289">
    <property type="entry name" value="SIR2_2"/>
    <property type="match status" value="1"/>
</dbReference>
<comment type="caution">
    <text evidence="1">The sequence shown here is derived from an EMBL/GenBank/DDBJ whole genome shotgun (WGS) entry which is preliminary data.</text>
</comment>
<dbReference type="AlphaFoldDB" id="R8B163"/>